<reference evidence="21 22" key="1">
    <citation type="submission" date="2018-02" db="EMBL/GenBank/DDBJ databases">
        <title>Comparative genomes isolates from brazilian mangrove.</title>
        <authorList>
            <person name="Araujo J.E."/>
            <person name="Taketani R.G."/>
            <person name="Silva M.C.P."/>
            <person name="Loureco M.V."/>
            <person name="Andreote F.D."/>
        </authorList>
    </citation>
    <scope>NUCLEOTIDE SEQUENCE [LARGE SCALE GENOMIC DNA]</scope>
    <source>
        <strain evidence="21 22">Hex-1 MGV</strain>
    </source>
</reference>
<gene>
    <name evidence="21" type="ORF">C5Y83_10020</name>
</gene>
<dbReference type="SUPFAM" id="SSF143631">
    <property type="entry name" value="ApbE-like"/>
    <property type="match status" value="1"/>
</dbReference>
<keyword evidence="11 18" id="KW-0460">Magnesium</keyword>
<dbReference type="InterPro" id="IPR003374">
    <property type="entry name" value="ApbE-like_sf"/>
</dbReference>
<feature type="coiled-coil region" evidence="20">
    <location>
        <begin position="12"/>
        <end position="39"/>
    </location>
</feature>
<sequence length="308" mass="34358">MGTTYNIRAVTKRELPNQLQNLQAEVDSLLAEVNRQMSTYDPQSELSRFNQAASDKWVPVSSELLTVIDDARQISDLTKGAFDVTVGPVVNLWKFGPDKERKNFPTDQEIANAKKLVGYQQVQTHYELLAVQKEQDGVYVDLSAIAKGYGVDVVFQLLKDRGLTDFMVEIGGEVRATGLKPDGEPWQIGIELPTEKAGDFDEIVGLHDKALATSGDYRNFFMHDGKRYSHTINPLTGRPVEHSLASVSVLHDRCEMADGWATAFLVLGPDAGYNLAEQQKLAAFFQIRKDDGKVESKSTTAWQQYQLD</sequence>
<keyword evidence="12" id="KW-0472">Membrane</keyword>
<keyword evidence="4" id="KW-1003">Cell membrane</keyword>
<dbReference type="Gene3D" id="3.10.520.10">
    <property type="entry name" value="ApbE-like domains"/>
    <property type="match status" value="1"/>
</dbReference>
<dbReference type="EC" id="2.7.1.180" evidence="2 18"/>
<evidence type="ECO:0000256" key="10">
    <source>
        <dbReference type="ARBA" id="ARBA00022827"/>
    </source>
</evidence>
<evidence type="ECO:0000256" key="18">
    <source>
        <dbReference type="PIRNR" id="PIRNR006268"/>
    </source>
</evidence>
<proteinExistence type="inferred from homology"/>
<dbReference type="OrthoDB" id="9778595at2"/>
<comment type="cofactor">
    <cofactor evidence="19">
        <name>Mg(2+)</name>
        <dbReference type="ChEBI" id="CHEBI:18420"/>
    </cofactor>
    <cofactor evidence="19">
        <name>Mn(2+)</name>
        <dbReference type="ChEBI" id="CHEBI:29035"/>
    </cofactor>
    <text evidence="19">Magnesium. Can also use manganese.</text>
</comment>
<evidence type="ECO:0000256" key="19">
    <source>
        <dbReference type="PIRSR" id="PIRSR006268-2"/>
    </source>
</evidence>
<evidence type="ECO:0000256" key="8">
    <source>
        <dbReference type="ARBA" id="ARBA00022723"/>
    </source>
</evidence>
<evidence type="ECO:0000256" key="14">
    <source>
        <dbReference type="ARBA" id="ARBA00023288"/>
    </source>
</evidence>
<keyword evidence="5" id="KW-0997">Cell inner membrane</keyword>
<keyword evidence="14" id="KW-0449">Lipoprotein</keyword>
<dbReference type="Pfam" id="PF02424">
    <property type="entry name" value="ApbE"/>
    <property type="match status" value="1"/>
</dbReference>
<accession>A0A2S8FW61</accession>
<evidence type="ECO:0000313" key="21">
    <source>
        <dbReference type="EMBL" id="PQO36422.1"/>
    </source>
</evidence>
<keyword evidence="10 18" id="KW-0274">FAD</keyword>
<evidence type="ECO:0000256" key="15">
    <source>
        <dbReference type="ARBA" id="ARBA00031306"/>
    </source>
</evidence>
<keyword evidence="8 18" id="KW-0479">Metal-binding</keyword>
<dbReference type="FunFam" id="3.10.520.10:FF:000001">
    <property type="entry name" value="FAD:protein FMN transferase"/>
    <property type="match status" value="1"/>
</dbReference>
<evidence type="ECO:0000256" key="12">
    <source>
        <dbReference type="ARBA" id="ARBA00023136"/>
    </source>
</evidence>
<evidence type="ECO:0000256" key="3">
    <source>
        <dbReference type="ARBA" id="ARBA00016337"/>
    </source>
</evidence>
<evidence type="ECO:0000256" key="6">
    <source>
        <dbReference type="ARBA" id="ARBA00022630"/>
    </source>
</evidence>
<dbReference type="GO" id="GO:0016740">
    <property type="term" value="F:transferase activity"/>
    <property type="evidence" value="ECO:0007669"/>
    <property type="project" value="UniProtKB-UniRule"/>
</dbReference>
<keyword evidence="6 18" id="KW-0285">Flavoprotein</keyword>
<comment type="catalytic activity">
    <reaction evidence="16 18">
        <text>L-threonyl-[protein] + FAD = FMN-L-threonyl-[protein] + AMP + H(+)</text>
        <dbReference type="Rhea" id="RHEA:36847"/>
        <dbReference type="Rhea" id="RHEA-COMP:11060"/>
        <dbReference type="Rhea" id="RHEA-COMP:11061"/>
        <dbReference type="ChEBI" id="CHEBI:15378"/>
        <dbReference type="ChEBI" id="CHEBI:30013"/>
        <dbReference type="ChEBI" id="CHEBI:57692"/>
        <dbReference type="ChEBI" id="CHEBI:74257"/>
        <dbReference type="ChEBI" id="CHEBI:456215"/>
        <dbReference type="EC" id="2.7.1.180"/>
    </reaction>
</comment>
<name>A0A2S8FW61_9BACT</name>
<evidence type="ECO:0000256" key="20">
    <source>
        <dbReference type="SAM" id="Coils"/>
    </source>
</evidence>
<keyword evidence="20" id="KW-0175">Coiled coil</keyword>
<evidence type="ECO:0000256" key="13">
    <source>
        <dbReference type="ARBA" id="ARBA00023139"/>
    </source>
</evidence>
<dbReference type="AlphaFoldDB" id="A0A2S8FW61"/>
<keyword evidence="9" id="KW-0732">Signal</keyword>
<evidence type="ECO:0000256" key="16">
    <source>
        <dbReference type="ARBA" id="ARBA00048540"/>
    </source>
</evidence>
<evidence type="ECO:0000256" key="4">
    <source>
        <dbReference type="ARBA" id="ARBA00022475"/>
    </source>
</evidence>
<dbReference type="PANTHER" id="PTHR30040">
    <property type="entry name" value="THIAMINE BIOSYNTHESIS LIPOPROTEIN APBE"/>
    <property type="match status" value="1"/>
</dbReference>
<evidence type="ECO:0000256" key="2">
    <source>
        <dbReference type="ARBA" id="ARBA00011955"/>
    </source>
</evidence>
<keyword evidence="13" id="KW-0564">Palmitate</keyword>
<evidence type="ECO:0000256" key="7">
    <source>
        <dbReference type="ARBA" id="ARBA00022679"/>
    </source>
</evidence>
<dbReference type="EMBL" id="PUHY01000006">
    <property type="protein sequence ID" value="PQO36422.1"/>
    <property type="molecule type" value="Genomic_DNA"/>
</dbReference>
<dbReference type="GO" id="GO:0046872">
    <property type="term" value="F:metal ion binding"/>
    <property type="evidence" value="ECO:0007669"/>
    <property type="project" value="UniProtKB-UniRule"/>
</dbReference>
<feature type="binding site" evidence="19">
    <location>
        <position position="258"/>
    </location>
    <ligand>
        <name>Mg(2+)</name>
        <dbReference type="ChEBI" id="CHEBI:18420"/>
    </ligand>
</feature>
<dbReference type="GO" id="GO:0005886">
    <property type="term" value="C:plasma membrane"/>
    <property type="evidence" value="ECO:0007669"/>
    <property type="project" value="UniProtKB-SubCell"/>
</dbReference>
<comment type="similarity">
    <text evidence="1 18">Belongs to the ApbE family.</text>
</comment>
<feature type="binding site" evidence="19">
    <location>
        <position position="144"/>
    </location>
    <ligand>
        <name>Mg(2+)</name>
        <dbReference type="ChEBI" id="CHEBI:18420"/>
    </ligand>
</feature>
<dbReference type="Proteomes" id="UP000238322">
    <property type="component" value="Unassembled WGS sequence"/>
</dbReference>
<feature type="binding site" evidence="19">
    <location>
        <position position="262"/>
    </location>
    <ligand>
        <name>Mg(2+)</name>
        <dbReference type="ChEBI" id="CHEBI:18420"/>
    </ligand>
</feature>
<evidence type="ECO:0000256" key="11">
    <source>
        <dbReference type="ARBA" id="ARBA00022842"/>
    </source>
</evidence>
<evidence type="ECO:0000256" key="9">
    <source>
        <dbReference type="ARBA" id="ARBA00022729"/>
    </source>
</evidence>
<evidence type="ECO:0000256" key="5">
    <source>
        <dbReference type="ARBA" id="ARBA00022519"/>
    </source>
</evidence>
<evidence type="ECO:0000256" key="17">
    <source>
        <dbReference type="ARBA" id="ARBA00060485"/>
    </source>
</evidence>
<evidence type="ECO:0000256" key="1">
    <source>
        <dbReference type="ARBA" id="ARBA00008282"/>
    </source>
</evidence>
<organism evidence="21 22">
    <name type="scientific">Blastopirellula marina</name>
    <dbReference type="NCBI Taxonomy" id="124"/>
    <lineage>
        <taxon>Bacteria</taxon>
        <taxon>Pseudomonadati</taxon>
        <taxon>Planctomycetota</taxon>
        <taxon>Planctomycetia</taxon>
        <taxon>Pirellulales</taxon>
        <taxon>Pirellulaceae</taxon>
        <taxon>Blastopirellula</taxon>
    </lineage>
</organism>
<keyword evidence="7 18" id="KW-0808">Transferase</keyword>
<protein>
    <recommendedName>
        <fullName evidence="3 18">FAD:protein FMN transferase</fullName>
        <ecNumber evidence="2 18">2.7.1.180</ecNumber>
    </recommendedName>
    <alternativeName>
        <fullName evidence="15 18">Flavin transferase</fullName>
    </alternativeName>
</protein>
<dbReference type="PIRSF" id="PIRSF006268">
    <property type="entry name" value="ApbE"/>
    <property type="match status" value="1"/>
</dbReference>
<evidence type="ECO:0000313" key="22">
    <source>
        <dbReference type="Proteomes" id="UP000238322"/>
    </source>
</evidence>
<dbReference type="PANTHER" id="PTHR30040:SF2">
    <property type="entry name" value="FAD:PROTEIN FMN TRANSFERASE"/>
    <property type="match status" value="1"/>
</dbReference>
<dbReference type="InterPro" id="IPR024932">
    <property type="entry name" value="ApbE"/>
</dbReference>
<comment type="caution">
    <text evidence="21">The sequence shown here is derived from an EMBL/GenBank/DDBJ whole genome shotgun (WGS) entry which is preliminary data.</text>
</comment>
<comment type="subcellular location">
    <subcellularLocation>
        <location evidence="17">Cell inner membrane</location>
        <topology evidence="17">Lipid-anchor</topology>
        <orientation evidence="17">Periplasmic side</orientation>
    </subcellularLocation>
</comment>